<reference evidence="1" key="1">
    <citation type="submission" date="2011-12" db="EMBL/GenBank/DDBJ databases">
        <title>Comparative genomics of primate cytomegaloviruses.</title>
        <authorList>
            <person name="Davison A.J."/>
            <person name="Holton M."/>
            <person name="Dolan A."/>
            <person name="Dargan D.J."/>
            <person name="Gatherer D."/>
            <person name="Hayward G.S."/>
        </authorList>
    </citation>
    <scope>NUCLEOTIDE SEQUENCE [LARGE SCALE GENOMIC DNA]</scope>
    <source>
        <strain evidence="1">S34E</strain>
    </source>
</reference>
<accession>G8XUJ8</accession>
<dbReference type="RefSeq" id="YP_004940149.1">
    <property type="nucleotide sequence ID" value="NC_016447.1"/>
</dbReference>
<keyword evidence="2" id="KW-1185">Reference proteome</keyword>
<evidence type="ECO:0000313" key="2">
    <source>
        <dbReference type="Proteomes" id="UP000113968"/>
    </source>
</evidence>
<dbReference type="KEGG" id="vg:11464206"/>
<dbReference type="Pfam" id="PF25719">
    <property type="entry name" value="UL145"/>
    <property type="match status" value="1"/>
</dbReference>
<gene>
    <name evidence="1" type="primary">UL145</name>
</gene>
<evidence type="ECO:0000313" key="1">
    <source>
        <dbReference type="EMBL" id="AEV80839.1"/>
    </source>
</evidence>
<proteinExistence type="predicted"/>
<organism evidence="1 2">
    <name type="scientific">Aotine betaherpesvirus 1</name>
    <dbReference type="NCBI Taxonomy" id="50290"/>
    <lineage>
        <taxon>Viruses</taxon>
        <taxon>Duplodnaviria</taxon>
        <taxon>Heunggongvirae</taxon>
        <taxon>Peploviricota</taxon>
        <taxon>Herviviricetes</taxon>
        <taxon>Herpesvirales</taxon>
        <taxon>Orthoherpesviridae</taxon>
        <taxon>Betaherpesvirinae</taxon>
        <taxon>Cytomegalovirus</taxon>
        <taxon>Cytomegalovirus aotinebeta1</taxon>
    </lineage>
</organism>
<name>G8XUJ8_9BETA</name>
<dbReference type="OrthoDB" id="23015at10239"/>
<dbReference type="Proteomes" id="UP000113968">
    <property type="component" value="Segment"/>
</dbReference>
<protein>
    <submittedName>
        <fullName evidence="1">Protein UL145</fullName>
    </submittedName>
</protein>
<dbReference type="InterPro" id="IPR057760">
    <property type="entry name" value="UL145-like"/>
</dbReference>
<sequence>MPSRNFPQNTTHLLCQRPRDGPGRWERLIDHVSLIKNYTIATTLIAGTNSCYILLEREGAFAAFRQGLIPEKVRARLKHSEWIQGAWIVSETFPSENVKIYTPPKIYMPS</sequence>
<dbReference type="EMBL" id="FJ483970">
    <property type="protein sequence ID" value="AEV80839.1"/>
    <property type="molecule type" value="Genomic_DNA"/>
</dbReference>
<dbReference type="GeneID" id="11464206"/>